<protein>
    <submittedName>
        <fullName evidence="2">Uncharacterized protein</fullName>
    </submittedName>
</protein>
<evidence type="ECO:0000313" key="3">
    <source>
        <dbReference type="Proteomes" id="UP000276128"/>
    </source>
</evidence>
<dbReference type="RefSeq" id="WP_126140214.1">
    <property type="nucleotide sequence ID" value="NZ_RXHU01000015.1"/>
</dbReference>
<organism evidence="2 3">
    <name type="scientific">Paenibacillus whitsoniae</name>
    <dbReference type="NCBI Taxonomy" id="2496558"/>
    <lineage>
        <taxon>Bacteria</taxon>
        <taxon>Bacillati</taxon>
        <taxon>Bacillota</taxon>
        <taxon>Bacilli</taxon>
        <taxon>Bacillales</taxon>
        <taxon>Paenibacillaceae</taxon>
        <taxon>Paenibacillus</taxon>
    </lineage>
</organism>
<evidence type="ECO:0000313" key="2">
    <source>
        <dbReference type="EMBL" id="RTE10751.1"/>
    </source>
</evidence>
<feature type="transmembrane region" description="Helical" evidence="1">
    <location>
        <begin position="29"/>
        <end position="49"/>
    </location>
</feature>
<evidence type="ECO:0000256" key="1">
    <source>
        <dbReference type="SAM" id="Phobius"/>
    </source>
</evidence>
<comment type="caution">
    <text evidence="2">The sequence shown here is derived from an EMBL/GenBank/DDBJ whole genome shotgun (WGS) entry which is preliminary data.</text>
</comment>
<keyword evidence="1" id="KW-1133">Transmembrane helix</keyword>
<sequence>MAEYAFLLLLITLYLVFYGRDWHKTERKALAWSLVIASPSLYLMILFLYHPAWLGPGDILERMYGSPADAIIQLFTSFNGS</sequence>
<keyword evidence="1" id="KW-0472">Membrane</keyword>
<keyword evidence="3" id="KW-1185">Reference proteome</keyword>
<proteinExistence type="predicted"/>
<name>A0A430JI77_9BACL</name>
<dbReference type="OrthoDB" id="2627232at2"/>
<keyword evidence="1" id="KW-0812">Transmembrane</keyword>
<dbReference type="AlphaFoldDB" id="A0A430JI77"/>
<gene>
    <name evidence="2" type="ORF">EJQ19_05630</name>
</gene>
<accession>A0A430JI77</accession>
<dbReference type="Proteomes" id="UP000276128">
    <property type="component" value="Unassembled WGS sequence"/>
</dbReference>
<reference evidence="2 3" key="1">
    <citation type="submission" date="2018-12" db="EMBL/GenBank/DDBJ databases">
        <title>Bacillus ochoae sp. nov., Paenibacillus whitsoniae sp. nov., Paenibacillus spiritus sp. nov. Isolated from the Mars Exploration Rover during spacecraft assembly.</title>
        <authorList>
            <person name="Seuylemezian A."/>
            <person name="Vaishampayan P."/>
        </authorList>
    </citation>
    <scope>NUCLEOTIDE SEQUENCE [LARGE SCALE GENOMIC DNA]</scope>
    <source>
        <strain evidence="2 3">MER 54</strain>
    </source>
</reference>
<dbReference type="EMBL" id="RXHU01000015">
    <property type="protein sequence ID" value="RTE10751.1"/>
    <property type="molecule type" value="Genomic_DNA"/>
</dbReference>